<evidence type="ECO:0000313" key="4">
    <source>
        <dbReference type="Proteomes" id="UP001354989"/>
    </source>
</evidence>
<accession>A0ABM7V9X8</accession>
<name>A0ABM7V9X8_9BACT</name>
<sequence>MKKNWILLLATLFLSVQAMAQDNTDANQAVTNNINVTQKTPRPNLPGSFLVQFGFNNTAGGDNAFRLNWWQSKFFNTYYMYPMPLTEKISFNAGLGISINNWAFQDQVGITTDRSNTGEQVTVISDNATDFPFANMSQIKKSKLTVTYLDLPLEFRYTSKGADGNRGFRFAAGGKVGYRLGGGNSKQTLKIDGDKKIYKAKEDFFLNDWRYGLTSSIGYSWFNVSFYYGLSDIFQSNKLRSNGDLTPSGAIDTGNPYEIGITLDLF</sequence>
<evidence type="ECO:0000256" key="1">
    <source>
        <dbReference type="SAM" id="SignalP"/>
    </source>
</evidence>
<proteinExistence type="predicted"/>
<dbReference type="Pfam" id="PF13568">
    <property type="entry name" value="OMP_b-brl_2"/>
    <property type="match status" value="1"/>
</dbReference>
<feature type="domain" description="Outer membrane protein beta-barrel" evidence="2">
    <location>
        <begin position="76"/>
        <end position="235"/>
    </location>
</feature>
<evidence type="ECO:0000313" key="3">
    <source>
        <dbReference type="EMBL" id="BDC97736.1"/>
    </source>
</evidence>
<organism evidence="3 4">
    <name type="scientific">Persicobacter psychrovividus</name>
    <dbReference type="NCBI Taxonomy" id="387638"/>
    <lineage>
        <taxon>Bacteria</taxon>
        <taxon>Pseudomonadati</taxon>
        <taxon>Bacteroidota</taxon>
        <taxon>Cytophagia</taxon>
        <taxon>Cytophagales</taxon>
        <taxon>Persicobacteraceae</taxon>
        <taxon>Persicobacter</taxon>
    </lineage>
</organism>
<evidence type="ECO:0000259" key="2">
    <source>
        <dbReference type="Pfam" id="PF13568"/>
    </source>
</evidence>
<dbReference type="Proteomes" id="UP001354989">
    <property type="component" value="Chromosome"/>
</dbReference>
<dbReference type="RefSeq" id="WP_332919386.1">
    <property type="nucleotide sequence ID" value="NZ_AP025292.1"/>
</dbReference>
<protein>
    <recommendedName>
        <fullName evidence="2">Outer membrane protein beta-barrel domain-containing protein</fullName>
    </recommendedName>
</protein>
<gene>
    <name evidence="3" type="ORF">PEPS_00170</name>
</gene>
<keyword evidence="4" id="KW-1185">Reference proteome</keyword>
<keyword evidence="1" id="KW-0732">Signal</keyword>
<feature type="signal peptide" evidence="1">
    <location>
        <begin position="1"/>
        <end position="20"/>
    </location>
</feature>
<feature type="chain" id="PRO_5046097475" description="Outer membrane protein beta-barrel domain-containing protein" evidence="1">
    <location>
        <begin position="21"/>
        <end position="266"/>
    </location>
</feature>
<reference evidence="3 4" key="1">
    <citation type="submission" date="2021-12" db="EMBL/GenBank/DDBJ databases">
        <title>Genome sequencing of bacteria with rrn-lacking chromosome and rrn-plasmid.</title>
        <authorList>
            <person name="Anda M."/>
            <person name="Iwasaki W."/>
        </authorList>
    </citation>
    <scope>NUCLEOTIDE SEQUENCE [LARGE SCALE GENOMIC DNA]</scope>
    <source>
        <strain evidence="3 4">NBRC 101262</strain>
    </source>
</reference>
<dbReference type="InterPro" id="IPR025665">
    <property type="entry name" value="Beta-barrel_OMP_2"/>
</dbReference>
<dbReference type="EMBL" id="AP025292">
    <property type="protein sequence ID" value="BDC97736.1"/>
    <property type="molecule type" value="Genomic_DNA"/>
</dbReference>